<organism evidence="1 2">
    <name type="scientific">Bacillus mesophilum</name>
    <dbReference type="NCBI Taxonomy" id="1071718"/>
    <lineage>
        <taxon>Bacteria</taxon>
        <taxon>Bacillati</taxon>
        <taxon>Bacillota</taxon>
        <taxon>Bacilli</taxon>
        <taxon>Bacillales</taxon>
        <taxon>Bacillaceae</taxon>
        <taxon>Bacillus</taxon>
    </lineage>
</organism>
<dbReference type="Proteomes" id="UP000441354">
    <property type="component" value="Unassembled WGS sequence"/>
</dbReference>
<gene>
    <name evidence="1" type="ORF">F7732_13945</name>
</gene>
<dbReference type="RefSeq" id="WP_066450021.1">
    <property type="nucleotide sequence ID" value="NZ_WBOT01000004.1"/>
</dbReference>
<sequence>MFLDGFINQKVQVKFKNLPDYLTGPVTGIYEPDEWYLVKLVKTESMGIWVENPCYKRTKIKEEDGTDIPKEKQKEEECTTNLLIRWEYVSSVITFPNDASLGADKQARLIGFEIK</sequence>
<dbReference type="OrthoDB" id="2898708at2"/>
<keyword evidence="2" id="KW-1185">Reference proteome</keyword>
<accession>A0A7V7UUJ9</accession>
<protein>
    <submittedName>
        <fullName evidence="1">Uncharacterized protein</fullName>
    </submittedName>
</protein>
<reference evidence="1 2" key="1">
    <citation type="journal article" date="2014" name="Arch. Microbiol.">
        <title>Bacillus mesophilum sp. nov., strain IITR-54T, a novel 4-chlorobiphenyl dechlorinating bacterium.</title>
        <authorList>
            <person name="Manickam N."/>
            <person name="Singh N.K."/>
            <person name="Bajaj A."/>
            <person name="Kumar R.M."/>
            <person name="Kaur G."/>
            <person name="Kaur N."/>
            <person name="Bala M."/>
            <person name="Kumar A."/>
            <person name="Mayilraj S."/>
        </authorList>
    </citation>
    <scope>NUCLEOTIDE SEQUENCE [LARGE SCALE GENOMIC DNA]</scope>
    <source>
        <strain evidence="1 2">IITR-54</strain>
    </source>
</reference>
<evidence type="ECO:0000313" key="2">
    <source>
        <dbReference type="Proteomes" id="UP000441354"/>
    </source>
</evidence>
<comment type="caution">
    <text evidence="1">The sequence shown here is derived from an EMBL/GenBank/DDBJ whole genome shotgun (WGS) entry which is preliminary data.</text>
</comment>
<proteinExistence type="predicted"/>
<dbReference type="AlphaFoldDB" id="A0A7V7UUJ9"/>
<dbReference type="EMBL" id="WBOT01000004">
    <property type="protein sequence ID" value="KAB2331770.1"/>
    <property type="molecule type" value="Genomic_DNA"/>
</dbReference>
<name>A0A7V7UUJ9_9BACI</name>
<evidence type="ECO:0000313" key="1">
    <source>
        <dbReference type="EMBL" id="KAB2331770.1"/>
    </source>
</evidence>